<dbReference type="AlphaFoldDB" id="A0A1H9UXU0"/>
<dbReference type="Pfam" id="PF01263">
    <property type="entry name" value="Aldose_epim"/>
    <property type="match status" value="1"/>
</dbReference>
<accession>A0A1H9UXU0</accession>
<evidence type="ECO:0000313" key="1">
    <source>
        <dbReference type="EMBL" id="SES13867.1"/>
    </source>
</evidence>
<dbReference type="PANTHER" id="PTHR10091:SF0">
    <property type="entry name" value="GALACTOSE MUTAROTASE"/>
    <property type="match status" value="1"/>
</dbReference>
<gene>
    <name evidence="1" type="ORF">SAMN05661109_01968</name>
</gene>
<sequence length="315" mass="33567">MSMAHPSGEQFTISSSGFQAVITSVGASLRSLTFNGKPMIDSFLIDEIRPAFHGAPLAPWPNRIADGRYTFRGQTYQVALTEPERGNALHGLVCWDEWSLEQGGADRVRLSTVIAPQAGYPHRVKVTTEYLLSGSGLVWTVTAQNLGGSVAPVGLGTHAYLRPHAGAVDDWCLALPAAQVLDVDPHRLLPRQWHSADSFPPSAPFGFVSGKGLDGMVVDHCFSLIDGQPGVAKLTNIVTGEAVTMTWDATLCPWVQVCTSDFDGTSHFRTGLAVEPVTCPPNGFNSGEGVAELEPGEELSISLSLSCNYGEICGS</sequence>
<dbReference type="STRING" id="1121357.SAMN05661109_01968"/>
<dbReference type="GO" id="GO:0004034">
    <property type="term" value="F:aldose 1-epimerase activity"/>
    <property type="evidence" value="ECO:0007669"/>
    <property type="project" value="TreeGrafter"/>
</dbReference>
<dbReference type="Gene3D" id="2.70.98.10">
    <property type="match status" value="1"/>
</dbReference>
<keyword evidence="2" id="KW-1185">Reference proteome</keyword>
<dbReference type="GO" id="GO:0033499">
    <property type="term" value="P:galactose catabolic process via UDP-galactose, Leloir pathway"/>
    <property type="evidence" value="ECO:0007669"/>
    <property type="project" value="TreeGrafter"/>
</dbReference>
<organism evidence="1 2">
    <name type="scientific">Corynebacterium cystitidis DSM 20524</name>
    <dbReference type="NCBI Taxonomy" id="1121357"/>
    <lineage>
        <taxon>Bacteria</taxon>
        <taxon>Bacillati</taxon>
        <taxon>Actinomycetota</taxon>
        <taxon>Actinomycetes</taxon>
        <taxon>Mycobacteriales</taxon>
        <taxon>Corynebacteriaceae</taxon>
        <taxon>Corynebacterium</taxon>
    </lineage>
</organism>
<dbReference type="InterPro" id="IPR011013">
    <property type="entry name" value="Gal_mutarotase_sf_dom"/>
</dbReference>
<dbReference type="EMBL" id="FOGQ01000009">
    <property type="protein sequence ID" value="SES13867.1"/>
    <property type="molecule type" value="Genomic_DNA"/>
</dbReference>
<dbReference type="InterPro" id="IPR037480">
    <property type="entry name" value="YihR-like"/>
</dbReference>
<dbReference type="SUPFAM" id="SSF74650">
    <property type="entry name" value="Galactose mutarotase-like"/>
    <property type="match status" value="1"/>
</dbReference>
<dbReference type="GO" id="GO:0006006">
    <property type="term" value="P:glucose metabolic process"/>
    <property type="evidence" value="ECO:0007669"/>
    <property type="project" value="TreeGrafter"/>
</dbReference>
<dbReference type="InterPro" id="IPR014718">
    <property type="entry name" value="GH-type_carb-bd"/>
</dbReference>
<dbReference type="Proteomes" id="UP000198929">
    <property type="component" value="Unassembled WGS sequence"/>
</dbReference>
<dbReference type="InterPro" id="IPR008183">
    <property type="entry name" value="Aldose_1/G6P_1-epimerase"/>
</dbReference>
<reference evidence="2" key="1">
    <citation type="submission" date="2016-10" db="EMBL/GenBank/DDBJ databases">
        <authorList>
            <person name="Varghese N."/>
            <person name="Submissions S."/>
        </authorList>
    </citation>
    <scope>NUCLEOTIDE SEQUENCE [LARGE SCALE GENOMIC DNA]</scope>
    <source>
        <strain evidence="2">DSM 20524</strain>
    </source>
</reference>
<protein>
    <submittedName>
        <fullName evidence="1">Aldose 1-epimerase</fullName>
    </submittedName>
</protein>
<dbReference type="RefSeq" id="WP_092259693.1">
    <property type="nucleotide sequence ID" value="NZ_CP047199.1"/>
</dbReference>
<dbReference type="CDD" id="cd09022">
    <property type="entry name" value="Aldose_epim_Ec_YihR"/>
    <property type="match status" value="1"/>
</dbReference>
<evidence type="ECO:0000313" key="2">
    <source>
        <dbReference type="Proteomes" id="UP000198929"/>
    </source>
</evidence>
<proteinExistence type="predicted"/>
<dbReference type="PANTHER" id="PTHR10091">
    <property type="entry name" value="ALDOSE-1-EPIMERASE"/>
    <property type="match status" value="1"/>
</dbReference>
<dbReference type="GO" id="GO:0030246">
    <property type="term" value="F:carbohydrate binding"/>
    <property type="evidence" value="ECO:0007669"/>
    <property type="project" value="InterPro"/>
</dbReference>
<name>A0A1H9UXU0_9CORY</name>